<dbReference type="RefSeq" id="XP_002505585.1">
    <property type="nucleotide sequence ID" value="XM_002505539.1"/>
</dbReference>
<name>C1EFE8_MICCC</name>
<protein>
    <submittedName>
        <fullName evidence="2">Uncharacterized protein</fullName>
    </submittedName>
</protein>
<dbReference type="GeneID" id="8248745"/>
<dbReference type="OrthoDB" id="40021at2759"/>
<dbReference type="Pfam" id="PF14421">
    <property type="entry name" value="LmjF365940-deam"/>
    <property type="match status" value="1"/>
</dbReference>
<dbReference type="Proteomes" id="UP000002009">
    <property type="component" value="Chromosome 13"/>
</dbReference>
<dbReference type="InterPro" id="IPR032723">
    <property type="entry name" value="Deaminase_LmjF365940"/>
</dbReference>
<gene>
    <name evidence="2" type="ORF">MICPUN_103900</name>
</gene>
<dbReference type="EMBL" id="CP001331">
    <property type="protein sequence ID" value="ACO66843.1"/>
    <property type="molecule type" value="Genomic_DNA"/>
</dbReference>
<reference evidence="2 3" key="1">
    <citation type="journal article" date="2009" name="Science">
        <title>Green evolution and dynamic adaptations revealed by genomes of the marine picoeukaryotes Micromonas.</title>
        <authorList>
            <person name="Worden A.Z."/>
            <person name="Lee J.H."/>
            <person name="Mock T."/>
            <person name="Rouze P."/>
            <person name="Simmons M.P."/>
            <person name="Aerts A.L."/>
            <person name="Allen A.E."/>
            <person name="Cuvelier M.L."/>
            <person name="Derelle E."/>
            <person name="Everett M.V."/>
            <person name="Foulon E."/>
            <person name="Grimwood J."/>
            <person name="Gundlach H."/>
            <person name="Henrissat B."/>
            <person name="Napoli C."/>
            <person name="McDonald S.M."/>
            <person name="Parker M.S."/>
            <person name="Rombauts S."/>
            <person name="Salamov A."/>
            <person name="Von Dassow P."/>
            <person name="Badger J.H."/>
            <person name="Coutinho P.M."/>
            <person name="Demir E."/>
            <person name="Dubchak I."/>
            <person name="Gentemann C."/>
            <person name="Eikrem W."/>
            <person name="Gready J.E."/>
            <person name="John U."/>
            <person name="Lanier W."/>
            <person name="Lindquist E.A."/>
            <person name="Lucas S."/>
            <person name="Mayer K.F."/>
            <person name="Moreau H."/>
            <person name="Not F."/>
            <person name="Otillar R."/>
            <person name="Panaud O."/>
            <person name="Pangilinan J."/>
            <person name="Paulsen I."/>
            <person name="Piegu B."/>
            <person name="Poliakov A."/>
            <person name="Robbens S."/>
            <person name="Schmutz J."/>
            <person name="Toulza E."/>
            <person name="Wyss T."/>
            <person name="Zelensky A."/>
            <person name="Zhou K."/>
            <person name="Armbrust E.V."/>
            <person name="Bhattacharya D."/>
            <person name="Goodenough U.W."/>
            <person name="Van de Peer Y."/>
            <person name="Grigoriev I.V."/>
        </authorList>
    </citation>
    <scope>NUCLEOTIDE SEQUENCE [LARGE SCALE GENOMIC DNA]</scope>
    <source>
        <strain evidence="3">RCC299 / NOUM17</strain>
    </source>
</reference>
<dbReference type="KEGG" id="mis:MICPUN_103900"/>
<proteinExistence type="predicted"/>
<sequence length="598" mass="65744">MESPSGQEQAPGAKRQRKGKNTEPPNEDPDFTHCCIYNVSHADLVVWLNWFSQKDDAACANPRTDGHNLDFMDTKIDTGPNKAGDFVEAKSGRMMLQRSLCRPKFSCQSAPFHEELRAYENHGTSAVACFPLLTVTLHKWLTGFNTKTPEEALRAAAAAAAANHRQPRASQSHQWPGPSLATSPEHTPARRPSANELRGPSSPPREPKIRRVVYLVTGFGDPVEESHSPEANSTAATARLMKLFINLTHPNVEVKLVDSGAGVFRYDENVRFLQTNLRPALERERDAVARRWGEEWPNRFKLTMALCGGAPARLQALTAAFRDMQPYLLHVWRLKTFWHQGLLRRDDVDMQRWEQAEGAPPTRSTPDALRSFFAPGGLTRHEQKVADEDARLVTGMVQEMKKHRDVFLSMSHSKHELGEFWLRKTQKPVLAVLCVRRRRDGPDDAAHGDAKPQYFRGVNLEVSMPTGSLCSERNAIGNALASDPALRRKDLFGIAVLSLGKGDIGATSGGGVGGGAMSRESSFVNLAQLAAGNGGDDLSLCRPVTGGGGGRGDLNPLKPCGACKEWLLKIAEVNPGFKVLMFGDVSCDDVYIKNVSQC</sequence>
<feature type="region of interest" description="Disordered" evidence="1">
    <location>
        <begin position="155"/>
        <end position="206"/>
    </location>
</feature>
<evidence type="ECO:0000256" key="1">
    <source>
        <dbReference type="SAM" id="MobiDB-lite"/>
    </source>
</evidence>
<accession>C1EFE8</accession>
<keyword evidence="3" id="KW-1185">Reference proteome</keyword>
<feature type="region of interest" description="Disordered" evidence="1">
    <location>
        <begin position="1"/>
        <end position="27"/>
    </location>
</feature>
<evidence type="ECO:0000313" key="2">
    <source>
        <dbReference type="EMBL" id="ACO66843.1"/>
    </source>
</evidence>
<dbReference type="InParanoid" id="C1EFE8"/>
<organism evidence="2 3">
    <name type="scientific">Micromonas commoda (strain RCC299 / NOUM17 / CCMP2709)</name>
    <name type="common">Picoplanktonic green alga</name>
    <dbReference type="NCBI Taxonomy" id="296587"/>
    <lineage>
        <taxon>Eukaryota</taxon>
        <taxon>Viridiplantae</taxon>
        <taxon>Chlorophyta</taxon>
        <taxon>Mamiellophyceae</taxon>
        <taxon>Mamiellales</taxon>
        <taxon>Mamiellaceae</taxon>
        <taxon>Micromonas</taxon>
    </lineage>
</organism>
<dbReference type="AlphaFoldDB" id="C1EFE8"/>
<evidence type="ECO:0000313" key="3">
    <source>
        <dbReference type="Proteomes" id="UP000002009"/>
    </source>
</evidence>
<dbReference type="eggNOG" id="ENOG502RADN">
    <property type="taxonomic scope" value="Eukaryota"/>
</dbReference>
<dbReference type="Gene3D" id="3.40.140.10">
    <property type="entry name" value="Cytidine Deaminase, domain 2"/>
    <property type="match status" value="1"/>
</dbReference>
<feature type="compositionally biased region" description="Polar residues" evidence="1">
    <location>
        <begin position="168"/>
        <end position="185"/>
    </location>
</feature>